<comment type="caution">
    <text evidence="1">The sequence shown here is derived from an EMBL/GenBank/DDBJ whole genome shotgun (WGS) entry which is preliminary data.</text>
</comment>
<gene>
    <name evidence="1" type="ORF">BEN48_05930</name>
</gene>
<keyword evidence="2" id="KW-1185">Reference proteome</keyword>
<dbReference type="Proteomes" id="UP000177791">
    <property type="component" value="Unassembled WGS sequence"/>
</dbReference>
<sequence length="350" mass="39971">MRGRGGRFIAWAVLAVLLPLTSCLNLLKPPHDFSHYRPAPAPDYADGGNWAALPTRQDSSHAVPAKTTLRDQQATAEADVFFVHPTTFFWRSSWNADVGNCRLNRFTDRSTIRKQASVFNAAARIYAPRYRQATLYSFFDSTAEGNSRRALNLAYTDVRRAFQYYLTHYNQGRPIIIASHSQGTDHAKRLLHEFFEDDPQLRRRLVAAYLIGFRVRPREYKTIMPCKDSLETGCFVAYNSVATGNEFPPFSRVAVINPLTWTQDTLRAPASLNRGGVSQRFKRIDPQVTDAKIHDGLLWITPPKPGGYPRFLLPGEFILRHSFHIADYGLFYLNLRENAQARVRAWQKLH</sequence>
<dbReference type="AlphaFoldDB" id="A0A1G1ST15"/>
<evidence type="ECO:0008006" key="3">
    <source>
        <dbReference type="Google" id="ProtNLM"/>
    </source>
</evidence>
<dbReference type="InterPro" id="IPR021440">
    <property type="entry name" value="DUF3089"/>
</dbReference>
<proteinExistence type="predicted"/>
<dbReference type="EMBL" id="MDZC01000112">
    <property type="protein sequence ID" value="OGX81767.1"/>
    <property type="molecule type" value="Genomic_DNA"/>
</dbReference>
<evidence type="ECO:0000313" key="2">
    <source>
        <dbReference type="Proteomes" id="UP000177791"/>
    </source>
</evidence>
<accession>A0A1G1ST15</accession>
<name>A0A1G1ST15_9BACT</name>
<dbReference type="STRING" id="1908236.BEN48_05930"/>
<reference evidence="1 2" key="1">
    <citation type="submission" date="2016-08" db="EMBL/GenBank/DDBJ databases">
        <title>Hymenobacter coccineus sp. nov., Hymenobacter lapidarius sp. nov. and Hymenobacter glacialis sp. nov., isolated from Antarctic soil.</title>
        <authorList>
            <person name="Sedlacek I."/>
            <person name="Kralova S."/>
            <person name="Kyrova K."/>
            <person name="Maslanova I."/>
            <person name="Stankova E."/>
            <person name="Vrbovska V."/>
            <person name="Nemec M."/>
            <person name="Bartak M."/>
            <person name="Svec P."/>
            <person name="Busse H.-J."/>
            <person name="Pantucek R."/>
        </authorList>
    </citation>
    <scope>NUCLEOTIDE SEQUENCE [LARGE SCALE GENOMIC DNA]</scope>
    <source>
        <strain evidence="1 2">CCM 8648</strain>
    </source>
</reference>
<protein>
    <recommendedName>
        <fullName evidence="3">DUF3089 domain-containing protein</fullName>
    </recommendedName>
</protein>
<dbReference type="Pfam" id="PF11288">
    <property type="entry name" value="DUF3089"/>
    <property type="match status" value="1"/>
</dbReference>
<organism evidence="1 2">
    <name type="scientific">Hymenobacter glacialis</name>
    <dbReference type="NCBI Taxonomy" id="1908236"/>
    <lineage>
        <taxon>Bacteria</taxon>
        <taxon>Pseudomonadati</taxon>
        <taxon>Bacteroidota</taxon>
        <taxon>Cytophagia</taxon>
        <taxon>Cytophagales</taxon>
        <taxon>Hymenobacteraceae</taxon>
        <taxon>Hymenobacter</taxon>
    </lineage>
</organism>
<evidence type="ECO:0000313" key="1">
    <source>
        <dbReference type="EMBL" id="OGX81767.1"/>
    </source>
</evidence>